<dbReference type="InterPro" id="IPR010732">
    <property type="entry name" value="T6SS_TssG-like"/>
</dbReference>
<protein>
    <submittedName>
        <fullName evidence="1">Type VI secretion system protein ImpH</fullName>
    </submittedName>
</protein>
<dbReference type="EMBL" id="FZOT01000002">
    <property type="protein sequence ID" value="SNS32727.1"/>
    <property type="molecule type" value="Genomic_DNA"/>
</dbReference>
<dbReference type="AlphaFoldDB" id="A0A239DJY5"/>
<proteinExistence type="predicted"/>
<evidence type="ECO:0000313" key="1">
    <source>
        <dbReference type="EMBL" id="SNS32727.1"/>
    </source>
</evidence>
<evidence type="ECO:0000313" key="2">
    <source>
        <dbReference type="Proteomes" id="UP000198284"/>
    </source>
</evidence>
<sequence length="304" mass="32965">MPDDADEVPALRFAGLLSQAFPASDVQSLQAIEDADLPRLRMTVSFMGMTGPGGALPPVYTEALLARRHLHRDLAAQDFLDIFSHRAVSLFHAAWVKHRFPHARELGERDRFMNHLLDLAGAGLSTAQAAPNVSEGEFPQELPAYFSGLLAQRPLPAASIEALVRHALGVPVRLEQFVGQWITVAPEQQARLGGMAATLSGSACLGVRAWERQLKVRIVLGPLAGDAFRQHLPGSSGYRRLQALMRFCCGEEFACDLKVLMQANAITAARLSSDGEATRLGQDGWLLSRPSTADASDACFCLLE</sequence>
<gene>
    <name evidence="1" type="ORF">SAMN06265795_102230</name>
</gene>
<dbReference type="NCBIfam" id="TIGR03347">
    <property type="entry name" value="VI_chp_1"/>
    <property type="match status" value="1"/>
</dbReference>
<reference evidence="1 2" key="1">
    <citation type="submission" date="2017-06" db="EMBL/GenBank/DDBJ databases">
        <authorList>
            <person name="Kim H.J."/>
            <person name="Triplett B.A."/>
        </authorList>
    </citation>
    <scope>NUCLEOTIDE SEQUENCE [LARGE SCALE GENOMIC DNA]</scope>
    <source>
        <strain evidence="1 2">U15</strain>
    </source>
</reference>
<organism evidence="1 2">
    <name type="scientific">Noviherbaspirillum humi</name>
    <dbReference type="NCBI Taxonomy" id="1688639"/>
    <lineage>
        <taxon>Bacteria</taxon>
        <taxon>Pseudomonadati</taxon>
        <taxon>Pseudomonadota</taxon>
        <taxon>Betaproteobacteria</taxon>
        <taxon>Burkholderiales</taxon>
        <taxon>Oxalobacteraceae</taxon>
        <taxon>Noviherbaspirillum</taxon>
    </lineage>
</organism>
<dbReference type="PANTHER" id="PTHR35564">
    <property type="match status" value="1"/>
</dbReference>
<name>A0A239DJY5_9BURK</name>
<accession>A0A239DJY5</accession>
<dbReference type="Proteomes" id="UP000198284">
    <property type="component" value="Unassembled WGS sequence"/>
</dbReference>
<dbReference type="PANTHER" id="PTHR35564:SF4">
    <property type="entry name" value="CYTOPLASMIC PROTEIN"/>
    <property type="match status" value="1"/>
</dbReference>
<keyword evidence="2" id="KW-1185">Reference proteome</keyword>
<dbReference type="OrthoDB" id="1523296at2"/>
<dbReference type="Pfam" id="PF06996">
    <property type="entry name" value="T6SS_TssG"/>
    <property type="match status" value="1"/>
</dbReference>
<dbReference type="RefSeq" id="WP_089398097.1">
    <property type="nucleotide sequence ID" value="NZ_FZOT01000002.1"/>
</dbReference>